<dbReference type="AlphaFoldDB" id="A0A7V4U3T3"/>
<dbReference type="Proteomes" id="UP000885779">
    <property type="component" value="Unassembled WGS sequence"/>
</dbReference>
<dbReference type="EMBL" id="DRQG01000160">
    <property type="protein sequence ID" value="HGY57428.1"/>
    <property type="molecule type" value="Genomic_DNA"/>
</dbReference>
<dbReference type="PROSITE" id="PS51257">
    <property type="entry name" value="PROKAR_LIPOPROTEIN"/>
    <property type="match status" value="1"/>
</dbReference>
<gene>
    <name evidence="2" type="ORF">ENK44_17100</name>
</gene>
<dbReference type="PANTHER" id="PTHR38339:SF1">
    <property type="entry name" value="TRANSGLUTAMINASE-LIKE DOMAIN-CONTAINING PROTEIN"/>
    <property type="match status" value="1"/>
</dbReference>
<dbReference type="SMART" id="SM00460">
    <property type="entry name" value="TGc"/>
    <property type="match status" value="1"/>
</dbReference>
<sequence>MIRIYNLQTGFLLVALLFVLYGCSANKQPEYQKLIQKGEFNKAKAAIEMTLKNNPDIDFKERQKLLWEIERMERIKKDFTATQKDVLEFIRKYIPDVNDTMLAKWEKSRALEMRVIDGEKRYFNYAARNLFRIDPQCKTIWEERQKEKYQTDKKLDLNAHDREIIDRTAKNNGAFVLPVRIHIKYTITLKSDMVPAGEIVRCWIPFPREIPGRQTDIELVGSVPQKYTLAPPQQMQRTIYFEKESAGSKPTVFSVEYAVTQHGTYTHIDPDQVVPVEPDSALLPYVQERPPHIVFSEALRALSRKIVGNEKNPYRIAQKIFQWIDGNIPWASAREYSTIRNISAYAYENGHGDCGIQTLLYITLLRMNGIPARWQSGWEFQPPHDSMHDWGMVYFEPYGWMPMDVTYGLRNTDDEKLKWFYLQGMDSYRLIFNDDFSRPFYIPKKHFRSETVDSQRGELEWKGGNLYFDQWEWKMEWKAEQVK</sequence>
<comment type="caution">
    <text evidence="2">The sequence shown here is derived from an EMBL/GenBank/DDBJ whole genome shotgun (WGS) entry which is preliminary data.</text>
</comment>
<dbReference type="Pfam" id="PF01841">
    <property type="entry name" value="Transglut_core"/>
    <property type="match status" value="1"/>
</dbReference>
<reference evidence="2" key="1">
    <citation type="journal article" date="2020" name="mSystems">
        <title>Genome- and Community-Level Interaction Insights into Carbon Utilization and Element Cycling Functions of Hydrothermarchaeota in Hydrothermal Sediment.</title>
        <authorList>
            <person name="Zhou Z."/>
            <person name="Liu Y."/>
            <person name="Xu W."/>
            <person name="Pan J."/>
            <person name="Luo Z.H."/>
            <person name="Li M."/>
        </authorList>
    </citation>
    <scope>NUCLEOTIDE SEQUENCE [LARGE SCALE GENOMIC DNA]</scope>
    <source>
        <strain evidence="2">HyVt-577</strain>
    </source>
</reference>
<dbReference type="Gene3D" id="3.10.620.30">
    <property type="match status" value="1"/>
</dbReference>
<feature type="domain" description="Transglutaminase-like" evidence="1">
    <location>
        <begin position="346"/>
        <end position="407"/>
    </location>
</feature>
<dbReference type="InterPro" id="IPR002931">
    <property type="entry name" value="Transglutaminase-like"/>
</dbReference>
<evidence type="ECO:0000259" key="1">
    <source>
        <dbReference type="SMART" id="SM00460"/>
    </source>
</evidence>
<name>A0A7V4U3T3_CALAY</name>
<organism evidence="2">
    <name type="scientific">Caldithrix abyssi</name>
    <dbReference type="NCBI Taxonomy" id="187145"/>
    <lineage>
        <taxon>Bacteria</taxon>
        <taxon>Pseudomonadati</taxon>
        <taxon>Calditrichota</taxon>
        <taxon>Calditrichia</taxon>
        <taxon>Calditrichales</taxon>
        <taxon>Calditrichaceae</taxon>
        <taxon>Caldithrix</taxon>
    </lineage>
</organism>
<accession>A0A7V4U3T3</accession>
<evidence type="ECO:0000313" key="2">
    <source>
        <dbReference type="EMBL" id="HGY57428.1"/>
    </source>
</evidence>
<dbReference type="SUPFAM" id="SSF54001">
    <property type="entry name" value="Cysteine proteinases"/>
    <property type="match status" value="1"/>
</dbReference>
<proteinExistence type="predicted"/>
<dbReference type="PANTHER" id="PTHR38339">
    <property type="entry name" value="TRANSGLUTAMINASE DOMAIN PROTEIN"/>
    <property type="match status" value="1"/>
</dbReference>
<protein>
    <submittedName>
        <fullName evidence="2">Transglutaminase domain-containing protein</fullName>
    </submittedName>
</protein>
<dbReference type="InterPro" id="IPR038765">
    <property type="entry name" value="Papain-like_cys_pep_sf"/>
</dbReference>